<feature type="transmembrane region" description="Helical" evidence="1">
    <location>
        <begin position="201"/>
        <end position="223"/>
    </location>
</feature>
<comment type="caution">
    <text evidence="2">The sequence shown here is derived from an EMBL/GenBank/DDBJ whole genome shotgun (WGS) entry which is preliminary data.</text>
</comment>
<gene>
    <name evidence="2" type="ORF">FOZ63_013872</name>
</gene>
<keyword evidence="1" id="KW-0812">Transmembrane</keyword>
<sequence length="240" mass="26543">YDEFECTASSLLSIPSTNEDSRNQPLQAASMEASLQLQDDWKRVPEASPSACARPILVRDLIPLAECEELGRFYTQSEESEDSPVIEESRILSGDPESELGYLRSTQGLLIAWSSSSPSPFNPGSIGQCTVYNATGCDSARYPPSAISFGEEVQVYRPSTDHLKPMKSPWSLSRRKPVVQVGRLASSRSISGDGPDGIIEGWRWLITPPLICILLCVGGLFLLRRWLLKRGGRVARDRRE</sequence>
<keyword evidence="1" id="KW-0472">Membrane</keyword>
<reference evidence="2 3" key="1">
    <citation type="submission" date="2020-04" db="EMBL/GenBank/DDBJ databases">
        <title>Perkinsus olseni comparative genomics.</title>
        <authorList>
            <person name="Bogema D.R."/>
        </authorList>
    </citation>
    <scope>NUCLEOTIDE SEQUENCE [LARGE SCALE GENOMIC DNA]</scope>
    <source>
        <strain evidence="2 3">ATCC PRA-207</strain>
    </source>
</reference>
<keyword evidence="1" id="KW-1133">Transmembrane helix</keyword>
<dbReference type="AlphaFoldDB" id="A0A7J6RJZ4"/>
<keyword evidence="3" id="KW-1185">Reference proteome</keyword>
<organism evidence="2 3">
    <name type="scientific">Perkinsus olseni</name>
    <name type="common">Perkinsus atlanticus</name>
    <dbReference type="NCBI Taxonomy" id="32597"/>
    <lineage>
        <taxon>Eukaryota</taxon>
        <taxon>Sar</taxon>
        <taxon>Alveolata</taxon>
        <taxon>Perkinsozoa</taxon>
        <taxon>Perkinsea</taxon>
        <taxon>Perkinsida</taxon>
        <taxon>Perkinsidae</taxon>
        <taxon>Perkinsus</taxon>
    </lineage>
</organism>
<name>A0A7J6RJZ4_PEROL</name>
<accession>A0A7J6RJZ4</accession>
<feature type="non-terminal residue" evidence="2">
    <location>
        <position position="1"/>
    </location>
</feature>
<evidence type="ECO:0000313" key="3">
    <source>
        <dbReference type="Proteomes" id="UP000553632"/>
    </source>
</evidence>
<dbReference type="OMA" id="ACARPIL"/>
<protein>
    <submittedName>
        <fullName evidence="2">Uncharacterized protein</fullName>
    </submittedName>
</protein>
<proteinExistence type="predicted"/>
<evidence type="ECO:0000313" key="2">
    <source>
        <dbReference type="EMBL" id="KAF4721149.1"/>
    </source>
</evidence>
<dbReference type="EMBL" id="JABANO010024916">
    <property type="protein sequence ID" value="KAF4721149.1"/>
    <property type="molecule type" value="Genomic_DNA"/>
</dbReference>
<evidence type="ECO:0000256" key="1">
    <source>
        <dbReference type="SAM" id="Phobius"/>
    </source>
</evidence>
<dbReference type="Proteomes" id="UP000553632">
    <property type="component" value="Unassembled WGS sequence"/>
</dbReference>